<feature type="domain" description="PPM-type phosphatase" evidence="4">
    <location>
        <begin position="321"/>
        <end position="543"/>
    </location>
</feature>
<dbReference type="InterPro" id="IPR003018">
    <property type="entry name" value="GAF"/>
</dbReference>
<dbReference type="InterPro" id="IPR001932">
    <property type="entry name" value="PPM-type_phosphatase-like_dom"/>
</dbReference>
<dbReference type="SUPFAM" id="SSF81606">
    <property type="entry name" value="PP2C-like"/>
    <property type="match status" value="1"/>
</dbReference>
<protein>
    <recommendedName>
        <fullName evidence="7">Serine phosphatase RsbU, regulator of sigma subunit</fullName>
    </recommendedName>
</protein>
<reference evidence="5" key="1">
    <citation type="journal article" date="2014" name="Int. J. Syst. Evol. Microbiol.">
        <title>Complete genome sequence of Corynebacterium casei LMG S-19264T (=DSM 44701T), isolated from a smear-ripened cheese.</title>
        <authorList>
            <consortium name="US DOE Joint Genome Institute (JGI-PGF)"/>
            <person name="Walter F."/>
            <person name="Albersmeier A."/>
            <person name="Kalinowski J."/>
            <person name="Ruckert C."/>
        </authorList>
    </citation>
    <scope>NUCLEOTIDE SEQUENCE</scope>
    <source>
        <strain evidence="5">CGMCC 4.7299</strain>
    </source>
</reference>
<evidence type="ECO:0000313" key="5">
    <source>
        <dbReference type="EMBL" id="GGL17461.1"/>
    </source>
</evidence>
<comment type="caution">
    <text evidence="5">The sequence shown here is derived from an EMBL/GenBank/DDBJ whole genome shotgun (WGS) entry which is preliminary data.</text>
</comment>
<evidence type="ECO:0000259" key="3">
    <source>
        <dbReference type="SMART" id="SM00065"/>
    </source>
</evidence>
<dbReference type="Gene3D" id="3.30.450.40">
    <property type="match status" value="1"/>
</dbReference>
<dbReference type="InterPro" id="IPR036457">
    <property type="entry name" value="PPM-type-like_dom_sf"/>
</dbReference>
<evidence type="ECO:0000259" key="4">
    <source>
        <dbReference type="SMART" id="SM00331"/>
    </source>
</evidence>
<keyword evidence="6" id="KW-1185">Reference proteome</keyword>
<dbReference type="SUPFAM" id="SSF55781">
    <property type="entry name" value="GAF domain-like"/>
    <property type="match status" value="1"/>
</dbReference>
<dbReference type="Pfam" id="PF07228">
    <property type="entry name" value="SpoIIE"/>
    <property type="match status" value="1"/>
</dbReference>
<dbReference type="Gene3D" id="3.60.40.10">
    <property type="entry name" value="PPM-type phosphatase domain"/>
    <property type="match status" value="1"/>
</dbReference>
<keyword evidence="1" id="KW-0378">Hydrolase</keyword>
<dbReference type="Proteomes" id="UP000656042">
    <property type="component" value="Unassembled WGS sequence"/>
</dbReference>
<dbReference type="SMART" id="SM00065">
    <property type="entry name" value="GAF"/>
    <property type="match status" value="1"/>
</dbReference>
<evidence type="ECO:0000256" key="2">
    <source>
        <dbReference type="SAM" id="MobiDB-lite"/>
    </source>
</evidence>
<organism evidence="5 6">
    <name type="scientific">Mangrovihabitans endophyticus</name>
    <dbReference type="NCBI Taxonomy" id="1751298"/>
    <lineage>
        <taxon>Bacteria</taxon>
        <taxon>Bacillati</taxon>
        <taxon>Actinomycetota</taxon>
        <taxon>Actinomycetes</taxon>
        <taxon>Micromonosporales</taxon>
        <taxon>Micromonosporaceae</taxon>
        <taxon>Mangrovihabitans</taxon>
    </lineage>
</organism>
<feature type="region of interest" description="Disordered" evidence="2">
    <location>
        <begin position="550"/>
        <end position="576"/>
    </location>
</feature>
<gene>
    <name evidence="5" type="ORF">GCM10012284_59980</name>
</gene>
<dbReference type="RefSeq" id="WP_189082697.1">
    <property type="nucleotide sequence ID" value="NZ_BMMX01000056.1"/>
</dbReference>
<evidence type="ECO:0008006" key="7">
    <source>
        <dbReference type="Google" id="ProtNLM"/>
    </source>
</evidence>
<proteinExistence type="predicted"/>
<accession>A0A8J3C701</accession>
<dbReference type="PANTHER" id="PTHR43156:SF2">
    <property type="entry name" value="STAGE II SPORULATION PROTEIN E"/>
    <property type="match status" value="1"/>
</dbReference>
<name>A0A8J3C701_9ACTN</name>
<dbReference type="AlphaFoldDB" id="A0A8J3C701"/>
<feature type="domain" description="GAF" evidence="3">
    <location>
        <begin position="151"/>
        <end position="300"/>
    </location>
</feature>
<dbReference type="GO" id="GO:0016791">
    <property type="term" value="F:phosphatase activity"/>
    <property type="evidence" value="ECO:0007669"/>
    <property type="project" value="TreeGrafter"/>
</dbReference>
<evidence type="ECO:0000256" key="1">
    <source>
        <dbReference type="ARBA" id="ARBA00022801"/>
    </source>
</evidence>
<evidence type="ECO:0000313" key="6">
    <source>
        <dbReference type="Proteomes" id="UP000656042"/>
    </source>
</evidence>
<dbReference type="InterPro" id="IPR029016">
    <property type="entry name" value="GAF-like_dom_sf"/>
</dbReference>
<dbReference type="InterPro" id="IPR052016">
    <property type="entry name" value="Bact_Sigma-Reg"/>
</dbReference>
<dbReference type="SMART" id="SM00331">
    <property type="entry name" value="PP2C_SIG"/>
    <property type="match status" value="1"/>
</dbReference>
<dbReference type="EMBL" id="BMMX01000056">
    <property type="protein sequence ID" value="GGL17461.1"/>
    <property type="molecule type" value="Genomic_DNA"/>
</dbReference>
<dbReference type="PANTHER" id="PTHR43156">
    <property type="entry name" value="STAGE II SPORULATION PROTEIN E-RELATED"/>
    <property type="match status" value="1"/>
</dbReference>
<reference evidence="5" key="2">
    <citation type="submission" date="2020-09" db="EMBL/GenBank/DDBJ databases">
        <authorList>
            <person name="Sun Q."/>
            <person name="Zhou Y."/>
        </authorList>
    </citation>
    <scope>NUCLEOTIDE SEQUENCE</scope>
    <source>
        <strain evidence="5">CGMCC 4.7299</strain>
    </source>
</reference>
<sequence>MSSYTPPDSGALLAGAAATTAPVPADPAPALLRTALDATAESVVLCADDGHTIVWINTAAAVLAPGLRPGQSTTTAPLGALARAAAAGEEAFQDRHEGRHLRGRRRQLDERHYAWYLHDCTDEVERAAALEAERARTSFLAEAGRRLSASLHQGRCLRTTVELAAAHLADAAMVVLPADRRHCTWTRRVRGGPVEEGSLRETVVSEVPGLAEALGGFPPIPTRWLDAAQAPPWLLPEDFGPIGALLVTPLPGNAEPAGALILARRGADARFTTEDESLARIFAARAGAALSAAALYRDQVDTTAILQADLLPPELPQPDGIELAGSYQAAREALRIGGDFYDVFGPTERSSDTLVALGDVCGKGPDAAVLTGKVRQTLRALRLVGTPPVDMLHVLNQALTESARQHRFVTMVVGSLSRADHGRVRLTLATGGHPPPLVLRADGTVEEVPTSGTLIGAVARIAVRPADVELGPGELCLLYSDGLTEARGGPAGSEQYGEQRLREALASCRGMPGVAAVERVRQLVSDWVHNGSRDDIALLAIRAPDRTPLSLRGGGAPSSPFAIDARRPERRSRTRS</sequence>